<dbReference type="Proteomes" id="UP000772618">
    <property type="component" value="Unassembled WGS sequence"/>
</dbReference>
<evidence type="ECO:0000313" key="2">
    <source>
        <dbReference type="EMBL" id="MBT1705827.1"/>
    </source>
</evidence>
<sequence>MRLLLVLIIPTITILTPLIILISIGRRKNKIDRVNFVVAILGCFLLGLVVPIVATFLSAQGLVYSFEADSPKCVTGAAVFIFFGYLVNLIGVPLAGIALFPPKHRNSSEVS</sequence>
<reference evidence="2 3" key="1">
    <citation type="submission" date="2021-05" db="EMBL/GenBank/DDBJ databases">
        <title>A Polyphasic approach of four new species of the genus Ohtaekwangia: Ohtaekwangia histidinii sp. nov., Ohtaekwangia cretensis sp. nov., Ohtaekwangia indiensis sp. nov., Ohtaekwangia reichenbachii sp. nov. from diverse environment.</title>
        <authorList>
            <person name="Octaviana S."/>
        </authorList>
    </citation>
    <scope>NUCLEOTIDE SEQUENCE [LARGE SCALE GENOMIC DNA]</scope>
    <source>
        <strain evidence="2 3">PWU20</strain>
    </source>
</reference>
<feature type="transmembrane region" description="Helical" evidence="1">
    <location>
        <begin position="6"/>
        <end position="24"/>
    </location>
</feature>
<name>A0ABS5VWN0_9BACT</name>
<keyword evidence="1" id="KW-0812">Transmembrane</keyword>
<evidence type="ECO:0000256" key="1">
    <source>
        <dbReference type="SAM" id="Phobius"/>
    </source>
</evidence>
<feature type="transmembrane region" description="Helical" evidence="1">
    <location>
        <begin position="36"/>
        <end position="57"/>
    </location>
</feature>
<proteinExistence type="predicted"/>
<dbReference type="EMBL" id="JAHESD010000069">
    <property type="protein sequence ID" value="MBT1705827.1"/>
    <property type="molecule type" value="Genomic_DNA"/>
</dbReference>
<organism evidence="2 3">
    <name type="scientific">Chryseosolibacter indicus</name>
    <dbReference type="NCBI Taxonomy" id="2782351"/>
    <lineage>
        <taxon>Bacteria</taxon>
        <taxon>Pseudomonadati</taxon>
        <taxon>Bacteroidota</taxon>
        <taxon>Cytophagia</taxon>
        <taxon>Cytophagales</taxon>
        <taxon>Chryseotaleaceae</taxon>
        <taxon>Chryseosolibacter</taxon>
    </lineage>
</organism>
<dbReference type="RefSeq" id="WP_254156038.1">
    <property type="nucleotide sequence ID" value="NZ_JAHESD010000069.1"/>
</dbReference>
<feature type="transmembrane region" description="Helical" evidence="1">
    <location>
        <begin position="77"/>
        <end position="100"/>
    </location>
</feature>
<comment type="caution">
    <text evidence="2">The sequence shown here is derived from an EMBL/GenBank/DDBJ whole genome shotgun (WGS) entry which is preliminary data.</text>
</comment>
<keyword evidence="3" id="KW-1185">Reference proteome</keyword>
<accession>A0ABS5VWN0</accession>
<keyword evidence="1" id="KW-1133">Transmembrane helix</keyword>
<evidence type="ECO:0000313" key="3">
    <source>
        <dbReference type="Proteomes" id="UP000772618"/>
    </source>
</evidence>
<keyword evidence="1" id="KW-0472">Membrane</keyword>
<protein>
    <submittedName>
        <fullName evidence="2">Uncharacterized protein</fullName>
    </submittedName>
</protein>
<gene>
    <name evidence="2" type="ORF">KK060_21230</name>
</gene>